<keyword evidence="3" id="KW-1185">Reference proteome</keyword>
<protein>
    <submittedName>
        <fullName evidence="2">Uncharacterized protein</fullName>
    </submittedName>
</protein>
<evidence type="ECO:0000313" key="3">
    <source>
        <dbReference type="Proteomes" id="UP000317043"/>
    </source>
</evidence>
<dbReference type="Proteomes" id="UP000317043">
    <property type="component" value="Unassembled WGS sequence"/>
</dbReference>
<comment type="caution">
    <text evidence="2">The sequence shown here is derived from an EMBL/GenBank/DDBJ whole genome shotgun (WGS) entry which is preliminary data.</text>
</comment>
<feature type="transmembrane region" description="Helical" evidence="1">
    <location>
        <begin position="75"/>
        <end position="95"/>
    </location>
</feature>
<dbReference type="EMBL" id="VFOW01000001">
    <property type="protein sequence ID" value="TQL79174.1"/>
    <property type="molecule type" value="Genomic_DNA"/>
</dbReference>
<feature type="transmembrane region" description="Helical" evidence="1">
    <location>
        <begin position="32"/>
        <end position="54"/>
    </location>
</feature>
<feature type="transmembrane region" description="Helical" evidence="1">
    <location>
        <begin position="123"/>
        <end position="143"/>
    </location>
</feature>
<organism evidence="2 3">
    <name type="scientific">Stackebrandtia endophytica</name>
    <dbReference type="NCBI Taxonomy" id="1496996"/>
    <lineage>
        <taxon>Bacteria</taxon>
        <taxon>Bacillati</taxon>
        <taxon>Actinomycetota</taxon>
        <taxon>Actinomycetes</taxon>
        <taxon>Glycomycetales</taxon>
        <taxon>Glycomycetaceae</taxon>
        <taxon>Stackebrandtia</taxon>
    </lineage>
</organism>
<sequence length="156" mass="16710">MISARLIPLTILPSAVWRGVEGVRHITDGGWYLLFLSVLSMGLGLLSIGLVSDWGSVYPRWIPLLGGRTVPARGAAAVAQTGATIIIALSAYYTWNYNFGNLLTFTPIVGPDEVKPSPGMDVIGWYLPMSAWGPLLIAVAANYRRRHSAAADATVA</sequence>
<dbReference type="InParanoid" id="A0A543B2X5"/>
<dbReference type="AlphaFoldDB" id="A0A543B2X5"/>
<gene>
    <name evidence="2" type="ORF">FB566_4775</name>
</gene>
<reference evidence="2 3" key="1">
    <citation type="submission" date="2019-06" db="EMBL/GenBank/DDBJ databases">
        <title>Sequencing the genomes of 1000 actinobacteria strains.</title>
        <authorList>
            <person name="Klenk H.-P."/>
        </authorList>
    </citation>
    <scope>NUCLEOTIDE SEQUENCE [LARGE SCALE GENOMIC DNA]</scope>
    <source>
        <strain evidence="2 3">DSM 45928</strain>
    </source>
</reference>
<evidence type="ECO:0000313" key="2">
    <source>
        <dbReference type="EMBL" id="TQL79174.1"/>
    </source>
</evidence>
<name>A0A543B2X5_9ACTN</name>
<keyword evidence="1" id="KW-0472">Membrane</keyword>
<proteinExistence type="predicted"/>
<accession>A0A543B2X5</accession>
<keyword evidence="1" id="KW-0812">Transmembrane</keyword>
<evidence type="ECO:0000256" key="1">
    <source>
        <dbReference type="SAM" id="Phobius"/>
    </source>
</evidence>
<keyword evidence="1" id="KW-1133">Transmembrane helix</keyword>